<reference evidence="1" key="1">
    <citation type="submission" date="2021-06" db="EMBL/GenBank/DDBJ databases">
        <authorList>
            <person name="Kallberg Y."/>
            <person name="Tangrot J."/>
            <person name="Rosling A."/>
        </authorList>
    </citation>
    <scope>NUCLEOTIDE SEQUENCE</scope>
    <source>
        <strain evidence="1">MA461A</strain>
    </source>
</reference>
<dbReference type="Proteomes" id="UP000789920">
    <property type="component" value="Unassembled WGS sequence"/>
</dbReference>
<feature type="non-terminal residue" evidence="1">
    <location>
        <position position="115"/>
    </location>
</feature>
<name>A0ACA9S2V2_9GLOM</name>
<dbReference type="EMBL" id="CAJVQC010085996">
    <property type="protein sequence ID" value="CAG8822264.1"/>
    <property type="molecule type" value="Genomic_DNA"/>
</dbReference>
<sequence length="115" mass="12850">MALGLSPVSLVVTELSSAQLTEVQEGNTNFAELAAIHNFGRNRDIADKIGKQMDQYSGSSKPIKRISYREFISFWYNSEFTRDYLAKAQKTQEKLAQGIKGLSRSAAQEEKEISS</sequence>
<protein>
    <submittedName>
        <fullName evidence="1">5807_t:CDS:1</fullName>
    </submittedName>
</protein>
<gene>
    <name evidence="1" type="ORF">RPERSI_LOCUS25764</name>
</gene>
<evidence type="ECO:0000313" key="2">
    <source>
        <dbReference type="Proteomes" id="UP000789920"/>
    </source>
</evidence>
<accession>A0ACA9S2V2</accession>
<keyword evidence="2" id="KW-1185">Reference proteome</keyword>
<evidence type="ECO:0000313" key="1">
    <source>
        <dbReference type="EMBL" id="CAG8822264.1"/>
    </source>
</evidence>
<comment type="caution">
    <text evidence="1">The sequence shown here is derived from an EMBL/GenBank/DDBJ whole genome shotgun (WGS) entry which is preliminary data.</text>
</comment>
<organism evidence="1 2">
    <name type="scientific">Racocetra persica</name>
    <dbReference type="NCBI Taxonomy" id="160502"/>
    <lineage>
        <taxon>Eukaryota</taxon>
        <taxon>Fungi</taxon>
        <taxon>Fungi incertae sedis</taxon>
        <taxon>Mucoromycota</taxon>
        <taxon>Glomeromycotina</taxon>
        <taxon>Glomeromycetes</taxon>
        <taxon>Diversisporales</taxon>
        <taxon>Gigasporaceae</taxon>
        <taxon>Racocetra</taxon>
    </lineage>
</organism>
<proteinExistence type="predicted"/>